<keyword evidence="3" id="KW-1185">Reference proteome</keyword>
<feature type="chain" id="PRO_5026755042" evidence="1">
    <location>
        <begin position="19"/>
        <end position="527"/>
    </location>
</feature>
<evidence type="ECO:0000313" key="2">
    <source>
        <dbReference type="EMBL" id="VTR97831.1"/>
    </source>
</evidence>
<sequence length="527" mass="57771">MRGLCFLVASALTVGAIAAPVPAPTPKFELGKDTTYLTGPLDAEGFVDYETALNERLRGKIEPGENAVSLLIEAIGPKLDGKRLHPDFFKWLGTEPLPENGEYLIGAAEFFGEERREDGFFEREGRRMSEPWTAEDDPKFAEWLAKNEKPLAKATEAAKRKHYFCPLVARTETGARGSLLVAAMMDPPSASRQIVQLLSARVMLRCGEKKYDAAWQDILSIYRLGRLTSRSGTLIGSLVGIAFGAIAEGKALALLESSKPSAKQARQFRDDLLALPPPMPLAEVYDGYERFGFLDSLREYRRKGVRAVPFLKDDEERPTEERTEASMSQIDWGLIQRTGNGALDKAVAACRLPTHAARMKALAEVAKPFLPEGPNDANPFDVLKTDDLVALLKETDPKKLRTTVSETLARRVVRDHVLVCDKIATSVGRAEQTHRNLLVAVALAGHLADTGKYPTKLADLAPKYLATVSDDLFSGKPLVYKPANGGYLFYSVGVNGADDGGKLFNDHLDERGDDIGVRMPRSNATGR</sequence>
<accession>A0A6P2D906</accession>
<keyword evidence="1" id="KW-0732">Signal</keyword>
<dbReference type="RefSeq" id="WP_162671381.1">
    <property type="nucleotide sequence ID" value="NZ_LR593886.1"/>
</dbReference>
<dbReference type="Proteomes" id="UP000464178">
    <property type="component" value="Chromosome"/>
</dbReference>
<dbReference type="EMBL" id="LR593886">
    <property type="protein sequence ID" value="VTR97831.1"/>
    <property type="molecule type" value="Genomic_DNA"/>
</dbReference>
<dbReference type="AlphaFoldDB" id="A0A6P2D906"/>
<dbReference type="KEGG" id="gms:SOIL9_05200"/>
<gene>
    <name evidence="2" type="ORF">SOIL9_05200</name>
</gene>
<evidence type="ECO:0000313" key="3">
    <source>
        <dbReference type="Proteomes" id="UP000464178"/>
    </source>
</evidence>
<name>A0A6P2D906_9BACT</name>
<evidence type="ECO:0000256" key="1">
    <source>
        <dbReference type="SAM" id="SignalP"/>
    </source>
</evidence>
<feature type="signal peptide" evidence="1">
    <location>
        <begin position="1"/>
        <end position="18"/>
    </location>
</feature>
<proteinExistence type="predicted"/>
<organism evidence="2 3">
    <name type="scientific">Gemmata massiliana</name>
    <dbReference type="NCBI Taxonomy" id="1210884"/>
    <lineage>
        <taxon>Bacteria</taxon>
        <taxon>Pseudomonadati</taxon>
        <taxon>Planctomycetota</taxon>
        <taxon>Planctomycetia</taxon>
        <taxon>Gemmatales</taxon>
        <taxon>Gemmataceae</taxon>
        <taxon>Gemmata</taxon>
    </lineage>
</organism>
<protein>
    <submittedName>
        <fullName evidence="2">Marine sediment metagenome DNA, contig: S12H4_L01240</fullName>
    </submittedName>
</protein>
<reference evidence="2 3" key="1">
    <citation type="submission" date="2019-05" db="EMBL/GenBank/DDBJ databases">
        <authorList>
            <consortium name="Science for Life Laboratories"/>
        </authorList>
    </citation>
    <scope>NUCLEOTIDE SEQUENCE [LARGE SCALE GENOMIC DNA]</scope>
    <source>
        <strain evidence="2">Soil9</strain>
    </source>
</reference>